<evidence type="ECO:0000313" key="1">
    <source>
        <dbReference type="EMBL" id="ASZ75053.1"/>
    </source>
</evidence>
<reference evidence="2" key="1">
    <citation type="submission" date="2017-08" db="EMBL/GenBank/DDBJ databases">
        <authorList>
            <person name="de Groot N.N."/>
        </authorList>
    </citation>
    <scope>NUCLEOTIDE SEQUENCE [LARGE SCALE GENOMIC DNA]</scope>
</reference>
<proteinExistence type="predicted"/>
<evidence type="ECO:0000313" key="2">
    <source>
        <dbReference type="Proteomes" id="UP000231419"/>
    </source>
</evidence>
<keyword evidence="2" id="KW-1185">Reference proteome</keyword>
<dbReference type="Proteomes" id="UP000231419">
    <property type="component" value="Segment"/>
</dbReference>
<gene>
    <name evidence="1" type="ORF">SEA_TRINA_275</name>
</gene>
<accession>A0A2D0ZWX1</accession>
<sequence>MMFNRYEVKARMAKDKKPMLGDLVQVFTFKKFAFNWANDLNRTHRLIYGHSDIEYYVFDTKLKQELCMCSDTSCTYVRSHG</sequence>
<name>A0A2D0ZWX1_9CAUD</name>
<dbReference type="EMBL" id="MF668286">
    <property type="protein sequence ID" value="ASZ75053.1"/>
    <property type="molecule type" value="Genomic_DNA"/>
</dbReference>
<protein>
    <submittedName>
        <fullName evidence="1">Uncharacterized protein</fullName>
    </submittedName>
</protein>
<organism evidence="1 2">
    <name type="scientific">Rhodococcus phage Trina</name>
    <dbReference type="NCBI Taxonomy" id="2027905"/>
    <lineage>
        <taxon>Viruses</taxon>
        <taxon>Duplodnaviria</taxon>
        <taxon>Heunggongvirae</taxon>
        <taxon>Uroviricota</taxon>
        <taxon>Caudoviricetes</taxon>
        <taxon>Trinavirus</taxon>
        <taxon>Trinavirus trina</taxon>
    </lineage>
</organism>